<comment type="caution">
    <text evidence="2">The sequence shown here is derived from an EMBL/GenBank/DDBJ whole genome shotgun (WGS) entry which is preliminary data.</text>
</comment>
<evidence type="ECO:0000313" key="3">
    <source>
        <dbReference type="Proteomes" id="UP000075391"/>
    </source>
</evidence>
<reference evidence="2 3" key="1">
    <citation type="submission" date="2016-03" db="EMBL/GenBank/DDBJ databases">
        <authorList>
            <person name="Ploux O."/>
        </authorList>
    </citation>
    <scope>NUCLEOTIDE SEQUENCE [LARGE SCALE GENOMIC DNA]</scope>
    <source>
        <strain evidence="2 3">BER2</strain>
    </source>
</reference>
<dbReference type="InterPro" id="IPR023387">
    <property type="entry name" value="DUF1653-like_dom"/>
</dbReference>
<dbReference type="Proteomes" id="UP000075391">
    <property type="component" value="Unassembled WGS sequence"/>
</dbReference>
<dbReference type="AlphaFoldDB" id="A0A150WHV1"/>
<evidence type="ECO:0000259" key="1">
    <source>
        <dbReference type="Pfam" id="PF07866"/>
    </source>
</evidence>
<dbReference type="RefSeq" id="WP_063243654.1">
    <property type="nucleotide sequence ID" value="NZ_CP168967.1"/>
</dbReference>
<dbReference type="InterPro" id="IPR037135">
    <property type="entry name" value="DUF1653-like_dom_sf"/>
</dbReference>
<dbReference type="Pfam" id="PF07866">
    <property type="entry name" value="DUF1653"/>
    <property type="match status" value="1"/>
</dbReference>
<feature type="domain" description="DUF1653" evidence="1">
    <location>
        <begin position="15"/>
        <end position="76"/>
    </location>
</feature>
<protein>
    <recommendedName>
        <fullName evidence="1">DUF1653 domain-containing protein</fullName>
    </recommendedName>
</protein>
<dbReference type="EMBL" id="LUKF01000014">
    <property type="protein sequence ID" value="KYG63291.1"/>
    <property type="molecule type" value="Genomic_DNA"/>
</dbReference>
<organism evidence="2 3">
    <name type="scientific">Bdellovibrio bacteriovorus</name>
    <dbReference type="NCBI Taxonomy" id="959"/>
    <lineage>
        <taxon>Bacteria</taxon>
        <taxon>Pseudomonadati</taxon>
        <taxon>Bdellovibrionota</taxon>
        <taxon>Bdellovibrionia</taxon>
        <taxon>Bdellovibrionales</taxon>
        <taxon>Pseudobdellovibrionaceae</taxon>
        <taxon>Bdellovibrio</taxon>
    </lineage>
</organism>
<gene>
    <name evidence="2" type="ORF">AZI85_04470</name>
</gene>
<evidence type="ECO:0000313" key="2">
    <source>
        <dbReference type="EMBL" id="KYG63291.1"/>
    </source>
</evidence>
<dbReference type="Gene3D" id="2.30.30.320">
    <property type="entry name" value="DUF1653-like domain"/>
    <property type="match status" value="1"/>
</dbReference>
<accession>A0A150WHV1</accession>
<name>A0A150WHV1_BDEBC</name>
<sequence>MAEQNSYENIIPGAIYQHYKGKPYRVIGVGKHSESLEDVVLYEALYENPLGRLWCRPASMWSEIVEVDGQKVPRFKFLFK</sequence>
<dbReference type="OrthoDB" id="371169at2"/>
<proteinExistence type="predicted"/>